<dbReference type="Gene3D" id="3.30.710.10">
    <property type="entry name" value="Potassium Channel Kv1.1, Chain A"/>
    <property type="match status" value="1"/>
</dbReference>
<evidence type="ECO:0000256" key="1">
    <source>
        <dbReference type="SAM" id="MobiDB-lite"/>
    </source>
</evidence>
<dbReference type="SMART" id="SM00225">
    <property type="entry name" value="BTB"/>
    <property type="match status" value="1"/>
</dbReference>
<evidence type="ECO:0000313" key="3">
    <source>
        <dbReference type="EMBL" id="KZP11854.1"/>
    </source>
</evidence>
<organism evidence="3 4">
    <name type="scientific">Athelia psychrophila</name>
    <dbReference type="NCBI Taxonomy" id="1759441"/>
    <lineage>
        <taxon>Eukaryota</taxon>
        <taxon>Fungi</taxon>
        <taxon>Dikarya</taxon>
        <taxon>Basidiomycota</taxon>
        <taxon>Agaricomycotina</taxon>
        <taxon>Agaricomycetes</taxon>
        <taxon>Agaricomycetidae</taxon>
        <taxon>Atheliales</taxon>
        <taxon>Atheliaceae</taxon>
        <taxon>Athelia</taxon>
    </lineage>
</organism>
<feature type="region of interest" description="Disordered" evidence="1">
    <location>
        <begin position="462"/>
        <end position="496"/>
    </location>
</feature>
<sequence>MSSDTHSTSPPSPSLMSLGSSRASSPFEVAVTEAPMDQAGELDANKGKHAQYYFEDGNIIFLIEDTLYNVHRYFFARDSSHFRAILQVTDMSHPCVMLDVNCADFDEFLAILYPTDFRRPMEKTAAQWTSILHLAAKWGFANIKLLAIDNLTAHATPIDKIVLGRRYSIIDWLLGAYEAVCTRADPLTVEEGMKLGVEDTVRISAARQLYGIGKARFKAKYLAGHLEEIFSLEKSEGSLAKASTTVPAEGMESLFGTEVEEVVRTRTDLRVPSHPGSESEVAGEAAGERIPETANYTTAIPTEHRVSHISSPPPSSPPVRGIFGNAGPLHRSTSTVSLVVDAVPAKLELGIPVDQCSVIVLSPRIDAFMFPLPLSTPKIPVVPHFADAAESNLLLRLASGEDPMPHPKPTAGGAAIQRKFPSSVYMVPAEGRLKNRQDNTDTRSSIPEHLLIGIAAGDGEAVPTAYPASPKTVYPENTPPSPPGPGPGPGETSSSIRDNLGVREEVTAVGLEVKSGSDTAAVTSPFDYLATLLPTSTALKHPARHESQLTSPRPTIPEEPTRDNGHNNAISLADISATSSKGHSGDNGGSQQGDREDVEDVGSRAANTSTGQGRSEAQDVYDSNGRKLSNNQKKRLIAKLRKEKEHAERIKNVRR</sequence>
<dbReference type="Pfam" id="PF00651">
    <property type="entry name" value="BTB"/>
    <property type="match status" value="1"/>
</dbReference>
<feature type="compositionally biased region" description="Pro residues" evidence="1">
    <location>
        <begin position="477"/>
        <end position="488"/>
    </location>
</feature>
<dbReference type="InterPro" id="IPR011333">
    <property type="entry name" value="SKP1/BTB/POZ_sf"/>
</dbReference>
<feature type="region of interest" description="Disordered" evidence="1">
    <location>
        <begin position="1"/>
        <end position="21"/>
    </location>
</feature>
<dbReference type="Proteomes" id="UP000076532">
    <property type="component" value="Unassembled WGS sequence"/>
</dbReference>
<feature type="domain" description="BTB" evidence="2">
    <location>
        <begin position="57"/>
        <end position="121"/>
    </location>
</feature>
<dbReference type="SUPFAM" id="SSF54695">
    <property type="entry name" value="POZ domain"/>
    <property type="match status" value="1"/>
</dbReference>
<proteinExistence type="predicted"/>
<feature type="region of interest" description="Disordered" evidence="1">
    <location>
        <begin position="540"/>
        <end position="655"/>
    </location>
</feature>
<feature type="compositionally biased region" description="Polar residues" evidence="1">
    <location>
        <begin position="605"/>
        <end position="615"/>
    </location>
</feature>
<dbReference type="AlphaFoldDB" id="A0A166AQH8"/>
<evidence type="ECO:0000313" key="4">
    <source>
        <dbReference type="Proteomes" id="UP000076532"/>
    </source>
</evidence>
<reference evidence="3 4" key="1">
    <citation type="journal article" date="2016" name="Mol. Biol. Evol.">
        <title>Comparative Genomics of Early-Diverging Mushroom-Forming Fungi Provides Insights into the Origins of Lignocellulose Decay Capabilities.</title>
        <authorList>
            <person name="Nagy L.G."/>
            <person name="Riley R."/>
            <person name="Tritt A."/>
            <person name="Adam C."/>
            <person name="Daum C."/>
            <person name="Floudas D."/>
            <person name="Sun H."/>
            <person name="Yadav J.S."/>
            <person name="Pangilinan J."/>
            <person name="Larsson K.H."/>
            <person name="Matsuura K."/>
            <person name="Barry K."/>
            <person name="Labutti K."/>
            <person name="Kuo R."/>
            <person name="Ohm R.A."/>
            <person name="Bhattacharya S.S."/>
            <person name="Shirouzu T."/>
            <person name="Yoshinaga Y."/>
            <person name="Martin F.M."/>
            <person name="Grigoriev I.V."/>
            <person name="Hibbett D.S."/>
        </authorList>
    </citation>
    <scope>NUCLEOTIDE SEQUENCE [LARGE SCALE GENOMIC DNA]</scope>
    <source>
        <strain evidence="3 4">CBS 109695</strain>
    </source>
</reference>
<gene>
    <name evidence="3" type="ORF">FIBSPDRAFT_799838</name>
</gene>
<feature type="compositionally biased region" description="Basic and acidic residues" evidence="1">
    <location>
        <begin position="640"/>
        <end position="655"/>
    </location>
</feature>
<dbReference type="OrthoDB" id="2367075at2759"/>
<accession>A0A166AQH8</accession>
<dbReference type="InterPro" id="IPR000210">
    <property type="entry name" value="BTB/POZ_dom"/>
</dbReference>
<dbReference type="PROSITE" id="PS50097">
    <property type="entry name" value="BTB"/>
    <property type="match status" value="1"/>
</dbReference>
<dbReference type="EMBL" id="KV417656">
    <property type="protein sequence ID" value="KZP11854.1"/>
    <property type="molecule type" value="Genomic_DNA"/>
</dbReference>
<protein>
    <recommendedName>
        <fullName evidence="2">BTB domain-containing protein</fullName>
    </recommendedName>
</protein>
<name>A0A166AQH8_9AGAM</name>
<feature type="compositionally biased region" description="Polar residues" evidence="1">
    <location>
        <begin position="566"/>
        <end position="582"/>
    </location>
</feature>
<keyword evidence="4" id="KW-1185">Reference proteome</keyword>
<evidence type="ECO:0000259" key="2">
    <source>
        <dbReference type="PROSITE" id="PS50097"/>
    </source>
</evidence>